<reference evidence="3" key="1">
    <citation type="journal article" date="2019" name="Int. J. Syst. Evol. Microbiol.">
        <title>The Global Catalogue of Microorganisms (GCM) 10K type strain sequencing project: providing services to taxonomists for standard genome sequencing and annotation.</title>
        <authorList>
            <consortium name="The Broad Institute Genomics Platform"/>
            <consortium name="The Broad Institute Genome Sequencing Center for Infectious Disease"/>
            <person name="Wu L."/>
            <person name="Ma J."/>
        </authorList>
    </citation>
    <scope>NUCLEOTIDE SEQUENCE [LARGE SCALE GENOMIC DNA]</scope>
    <source>
        <strain evidence="3">JCM 19173</strain>
    </source>
</reference>
<feature type="compositionally biased region" description="Basic and acidic residues" evidence="1">
    <location>
        <begin position="52"/>
        <end position="67"/>
    </location>
</feature>
<evidence type="ECO:0000313" key="3">
    <source>
        <dbReference type="Proteomes" id="UP000604341"/>
    </source>
</evidence>
<sequence length="89" mass="9662">MEPCPGTDMDGPVLLRGFQMLQMGCRPGGLIRAQKLGPMNAWATSLGTRTSRSIEKEPSIAPHTDKDADSVSVLELRQADRIVPAIEDE</sequence>
<evidence type="ECO:0000313" key="2">
    <source>
        <dbReference type="EMBL" id="GGL10870.1"/>
    </source>
</evidence>
<gene>
    <name evidence="2" type="ORF">GCM10010844_31940</name>
</gene>
<dbReference type="Proteomes" id="UP000604341">
    <property type="component" value="Unassembled WGS sequence"/>
</dbReference>
<dbReference type="EMBL" id="BMPE01000012">
    <property type="protein sequence ID" value="GGL10870.1"/>
    <property type="molecule type" value="Genomic_DNA"/>
</dbReference>
<name>A0ABQ2FNA7_9DEIO</name>
<feature type="region of interest" description="Disordered" evidence="1">
    <location>
        <begin position="48"/>
        <end position="67"/>
    </location>
</feature>
<organism evidence="2 3">
    <name type="scientific">Deinococcus radiotolerans</name>
    <dbReference type="NCBI Taxonomy" id="1309407"/>
    <lineage>
        <taxon>Bacteria</taxon>
        <taxon>Thermotogati</taxon>
        <taxon>Deinococcota</taxon>
        <taxon>Deinococci</taxon>
        <taxon>Deinococcales</taxon>
        <taxon>Deinococcaceae</taxon>
        <taxon>Deinococcus</taxon>
    </lineage>
</organism>
<evidence type="ECO:0000256" key="1">
    <source>
        <dbReference type="SAM" id="MobiDB-lite"/>
    </source>
</evidence>
<comment type="caution">
    <text evidence="2">The sequence shown here is derived from an EMBL/GenBank/DDBJ whole genome shotgun (WGS) entry which is preliminary data.</text>
</comment>
<protein>
    <submittedName>
        <fullName evidence="2">Uncharacterized protein</fullName>
    </submittedName>
</protein>
<keyword evidence="3" id="KW-1185">Reference proteome</keyword>
<accession>A0ABQ2FNA7</accession>
<proteinExistence type="predicted"/>